<evidence type="ECO:0000256" key="3">
    <source>
        <dbReference type="ARBA" id="ARBA00022692"/>
    </source>
</evidence>
<dbReference type="PROSITE" id="PS50850">
    <property type="entry name" value="MFS"/>
    <property type="match status" value="1"/>
</dbReference>
<keyword evidence="3 6" id="KW-0812">Transmembrane</keyword>
<evidence type="ECO:0000256" key="2">
    <source>
        <dbReference type="ARBA" id="ARBA00022475"/>
    </source>
</evidence>
<feature type="transmembrane region" description="Helical" evidence="6">
    <location>
        <begin position="54"/>
        <end position="76"/>
    </location>
</feature>
<feature type="domain" description="Major facilitator superfamily (MFS) profile" evidence="7">
    <location>
        <begin position="18"/>
        <end position="393"/>
    </location>
</feature>
<feature type="transmembrane region" description="Helical" evidence="6">
    <location>
        <begin position="211"/>
        <end position="235"/>
    </location>
</feature>
<dbReference type="PANTHER" id="PTHR43124">
    <property type="entry name" value="PURINE EFFLUX PUMP PBUE"/>
    <property type="match status" value="1"/>
</dbReference>
<feature type="transmembrane region" description="Helical" evidence="6">
    <location>
        <begin position="302"/>
        <end position="326"/>
    </location>
</feature>
<feature type="transmembrane region" description="Helical" evidence="6">
    <location>
        <begin position="116"/>
        <end position="133"/>
    </location>
</feature>
<keyword evidence="2" id="KW-1003">Cell membrane</keyword>
<comment type="subcellular location">
    <subcellularLocation>
        <location evidence="1">Cell membrane</location>
        <topology evidence="1">Multi-pass membrane protein</topology>
    </subcellularLocation>
</comment>
<dbReference type="Gene3D" id="1.20.1250.20">
    <property type="entry name" value="MFS general substrate transporter like domains"/>
    <property type="match status" value="1"/>
</dbReference>
<comment type="caution">
    <text evidence="8">The sequence shown here is derived from an EMBL/GenBank/DDBJ whole genome shotgun (WGS) entry which is preliminary data.</text>
</comment>
<dbReference type="PANTHER" id="PTHR43124:SF3">
    <property type="entry name" value="CHLORAMPHENICOL EFFLUX PUMP RV0191"/>
    <property type="match status" value="1"/>
</dbReference>
<dbReference type="InterPro" id="IPR020846">
    <property type="entry name" value="MFS_dom"/>
</dbReference>
<dbReference type="InterPro" id="IPR036259">
    <property type="entry name" value="MFS_trans_sf"/>
</dbReference>
<dbReference type="EMBL" id="JAZHFV010000001">
    <property type="protein sequence ID" value="MEX4006366.1"/>
    <property type="molecule type" value="Genomic_DNA"/>
</dbReference>
<keyword evidence="4 6" id="KW-1133">Transmembrane helix</keyword>
<gene>
    <name evidence="8" type="ORF">V1479_03565</name>
</gene>
<dbReference type="InterPro" id="IPR050189">
    <property type="entry name" value="MFS_Efflux_Transporters"/>
</dbReference>
<feature type="transmembrane region" description="Helical" evidence="6">
    <location>
        <begin position="88"/>
        <end position="110"/>
    </location>
</feature>
<sequence length="406" mass="40910">MSSDSFRPSHAIAPRLAAIVFILLAGVLTGAQLGKIAPLIPWYRNEVGFSLVEAGWLAAILGIFIALAALPAGWFIDRIGLKRSILTGALLLAAGGIALALAETPVAIFAARLVEAVGYLALCVALPAILADISPVNWKGPVLAIWSGFVPLGFATSDFIALAMLPLYAPPAYLLVMVLLFVVLAAGALWLVSGIAVSAPAGATGGVSKTLSLPVVLVAVAFGAFVVLSVSMFTFMPTFVAGDGAHFLISAGVVALSVPVGNILASVLVRGRGAGYMARLAVFGFAVSAATAVPAFTLADPVLATVSVLALAISGALVASAQFAAIPFITPRDGSVPVAIGLVCQAGGLGTVFGPPLAASVVEASGWSGFGWFLSAVAVVGLACMLPILSRYPAAKASVADAPRTP</sequence>
<name>A0ABV3WNX8_9HYPH</name>
<evidence type="ECO:0000256" key="4">
    <source>
        <dbReference type="ARBA" id="ARBA00022989"/>
    </source>
</evidence>
<dbReference type="SUPFAM" id="SSF103473">
    <property type="entry name" value="MFS general substrate transporter"/>
    <property type="match status" value="1"/>
</dbReference>
<dbReference type="RefSeq" id="WP_368801695.1">
    <property type="nucleotide sequence ID" value="NZ_JAZHFV010000001.1"/>
</dbReference>
<feature type="transmembrane region" description="Helical" evidence="6">
    <location>
        <begin position="174"/>
        <end position="199"/>
    </location>
</feature>
<keyword evidence="5 6" id="KW-0472">Membrane</keyword>
<feature type="transmembrane region" description="Helical" evidence="6">
    <location>
        <begin position="247"/>
        <end position="269"/>
    </location>
</feature>
<evidence type="ECO:0000256" key="5">
    <source>
        <dbReference type="ARBA" id="ARBA00023136"/>
    </source>
</evidence>
<keyword evidence="9" id="KW-1185">Reference proteome</keyword>
<protein>
    <submittedName>
        <fullName evidence="8">MFS transporter</fullName>
    </submittedName>
</protein>
<accession>A0ABV3WNX8</accession>
<evidence type="ECO:0000256" key="6">
    <source>
        <dbReference type="SAM" id="Phobius"/>
    </source>
</evidence>
<feature type="transmembrane region" description="Helical" evidence="6">
    <location>
        <begin position="276"/>
        <end position="296"/>
    </location>
</feature>
<evidence type="ECO:0000313" key="9">
    <source>
        <dbReference type="Proteomes" id="UP001559025"/>
    </source>
</evidence>
<dbReference type="Pfam" id="PF07690">
    <property type="entry name" value="MFS_1"/>
    <property type="match status" value="1"/>
</dbReference>
<feature type="transmembrane region" description="Helical" evidence="6">
    <location>
        <begin position="338"/>
        <end position="358"/>
    </location>
</feature>
<feature type="transmembrane region" description="Helical" evidence="6">
    <location>
        <begin position="370"/>
        <end position="389"/>
    </location>
</feature>
<feature type="transmembrane region" description="Helical" evidence="6">
    <location>
        <begin position="145"/>
        <end position="168"/>
    </location>
</feature>
<organism evidence="8 9">
    <name type="scientific">Neoaquamicrobium sediminum</name>
    <dbReference type="NCBI Taxonomy" id="1849104"/>
    <lineage>
        <taxon>Bacteria</taxon>
        <taxon>Pseudomonadati</taxon>
        <taxon>Pseudomonadota</taxon>
        <taxon>Alphaproteobacteria</taxon>
        <taxon>Hyphomicrobiales</taxon>
        <taxon>Phyllobacteriaceae</taxon>
        <taxon>Neoaquamicrobium</taxon>
    </lineage>
</organism>
<evidence type="ECO:0000313" key="8">
    <source>
        <dbReference type="EMBL" id="MEX4006366.1"/>
    </source>
</evidence>
<evidence type="ECO:0000256" key="1">
    <source>
        <dbReference type="ARBA" id="ARBA00004651"/>
    </source>
</evidence>
<feature type="transmembrane region" description="Helical" evidence="6">
    <location>
        <begin position="12"/>
        <end position="34"/>
    </location>
</feature>
<reference evidence="8 9" key="1">
    <citation type="submission" date="2024-01" db="EMBL/GenBank/DDBJ databases">
        <title>New evidence supports the origin of RcGTA from prophage.</title>
        <authorList>
            <person name="Xu Y."/>
            <person name="Liu B."/>
            <person name="Chen F."/>
        </authorList>
    </citation>
    <scope>NUCLEOTIDE SEQUENCE [LARGE SCALE GENOMIC DNA]</scope>
    <source>
        <strain evidence="8 9">CBW1107-2</strain>
    </source>
</reference>
<dbReference type="InterPro" id="IPR011701">
    <property type="entry name" value="MFS"/>
</dbReference>
<dbReference type="Proteomes" id="UP001559025">
    <property type="component" value="Unassembled WGS sequence"/>
</dbReference>
<evidence type="ECO:0000259" key="7">
    <source>
        <dbReference type="PROSITE" id="PS50850"/>
    </source>
</evidence>
<proteinExistence type="predicted"/>